<evidence type="ECO:0008006" key="6">
    <source>
        <dbReference type="Google" id="ProtNLM"/>
    </source>
</evidence>
<proteinExistence type="predicted"/>
<dbReference type="InterPro" id="IPR025847">
    <property type="entry name" value="MEDS_domain"/>
</dbReference>
<keyword evidence="1" id="KW-0808">Transferase</keyword>
<dbReference type="InterPro" id="IPR050267">
    <property type="entry name" value="Anti-sigma-factor_SerPK"/>
</dbReference>
<sequence length="317" mass="34091">MDATALAGHPDAVSRHDALQYHDDDQLLDAVVPYLREGVSAEDSVVLICRPDNAARLRAALGEHQVTELRREDVYGGTVAALTAYRELAERQRQRGTGRIRVVTEIDFGPRPSGQWEWARFDAALGQALADYPVWNLCLYDRRRVPPEILRAGESSHSHLLAGGGRVPSAGYLDAATLLGDASMRWRDPLEDGPARLDVDAPRDLAALRAAVEQVLLGDGVSAYAVQGFVLAVSEVATNAILHGAPPVRVRLWSDGKRALCSVSDGGHCFSAYSGYVPTDRAVGSGGMGLWLARQMSDDLTVDATPDGCTVRLGLNA</sequence>
<dbReference type="CDD" id="cd16936">
    <property type="entry name" value="HATPase_RsbW-like"/>
    <property type="match status" value="1"/>
</dbReference>
<evidence type="ECO:0000259" key="3">
    <source>
        <dbReference type="Pfam" id="PF14417"/>
    </source>
</evidence>
<dbReference type="Pfam" id="PF14417">
    <property type="entry name" value="MEDS"/>
    <property type="match status" value="1"/>
</dbReference>
<dbReference type="Gene3D" id="3.30.565.10">
    <property type="entry name" value="Histidine kinase-like ATPase, C-terminal domain"/>
    <property type="match status" value="1"/>
</dbReference>
<dbReference type="EMBL" id="BONI01000125">
    <property type="protein sequence ID" value="GIG11258.1"/>
    <property type="molecule type" value="Genomic_DNA"/>
</dbReference>
<dbReference type="InterPro" id="IPR003594">
    <property type="entry name" value="HATPase_dom"/>
</dbReference>
<evidence type="ECO:0000259" key="2">
    <source>
        <dbReference type="Pfam" id="PF13581"/>
    </source>
</evidence>
<dbReference type="Pfam" id="PF13581">
    <property type="entry name" value="HATPase_c_2"/>
    <property type="match status" value="1"/>
</dbReference>
<evidence type="ECO:0000313" key="5">
    <source>
        <dbReference type="Proteomes" id="UP000630887"/>
    </source>
</evidence>
<dbReference type="PANTHER" id="PTHR35526">
    <property type="entry name" value="ANTI-SIGMA-F FACTOR RSBW-RELATED"/>
    <property type="match status" value="1"/>
</dbReference>
<accession>A0A8J3KYV6</accession>
<keyword evidence="5" id="KW-1185">Reference proteome</keyword>
<dbReference type="SUPFAM" id="SSF55874">
    <property type="entry name" value="ATPase domain of HSP90 chaperone/DNA topoisomerase II/histidine kinase"/>
    <property type="match status" value="1"/>
</dbReference>
<reference evidence="4 5" key="1">
    <citation type="submission" date="2021-01" db="EMBL/GenBank/DDBJ databases">
        <title>Whole genome shotgun sequence of Catellatospora coxensis NBRC 107359.</title>
        <authorList>
            <person name="Komaki H."/>
            <person name="Tamura T."/>
        </authorList>
    </citation>
    <scope>NUCLEOTIDE SEQUENCE [LARGE SCALE GENOMIC DNA]</scope>
    <source>
        <strain evidence="4 5">NBRC 107359</strain>
    </source>
</reference>
<keyword evidence="1" id="KW-0418">Kinase</keyword>
<dbReference type="AlphaFoldDB" id="A0A8J3KYV6"/>
<keyword evidence="1" id="KW-0723">Serine/threonine-protein kinase</keyword>
<protein>
    <recommendedName>
        <fullName evidence="6">Anti-sigma regulatory factor (Ser/Thr protein kinase)</fullName>
    </recommendedName>
</protein>
<feature type="domain" description="Histidine kinase/HSP90-like ATPase" evidence="2">
    <location>
        <begin position="201"/>
        <end position="313"/>
    </location>
</feature>
<comment type="caution">
    <text evidence="4">The sequence shown here is derived from an EMBL/GenBank/DDBJ whole genome shotgun (WGS) entry which is preliminary data.</text>
</comment>
<dbReference type="GO" id="GO:0004674">
    <property type="term" value="F:protein serine/threonine kinase activity"/>
    <property type="evidence" value="ECO:0007669"/>
    <property type="project" value="UniProtKB-KW"/>
</dbReference>
<gene>
    <name evidence="4" type="ORF">Cco03nite_79580</name>
</gene>
<dbReference type="NCBIfam" id="NF041045">
    <property type="entry name" value="RsbA_anti_sig"/>
    <property type="match status" value="1"/>
</dbReference>
<evidence type="ECO:0000313" key="4">
    <source>
        <dbReference type="EMBL" id="GIG11258.1"/>
    </source>
</evidence>
<dbReference type="RefSeq" id="WP_203699213.1">
    <property type="nucleotide sequence ID" value="NZ_BAAALC010000055.1"/>
</dbReference>
<dbReference type="Proteomes" id="UP000630887">
    <property type="component" value="Unassembled WGS sequence"/>
</dbReference>
<organism evidence="4 5">
    <name type="scientific">Catellatospora coxensis</name>
    <dbReference type="NCBI Taxonomy" id="310354"/>
    <lineage>
        <taxon>Bacteria</taxon>
        <taxon>Bacillati</taxon>
        <taxon>Actinomycetota</taxon>
        <taxon>Actinomycetes</taxon>
        <taxon>Micromonosporales</taxon>
        <taxon>Micromonosporaceae</taxon>
        <taxon>Catellatospora</taxon>
    </lineage>
</organism>
<dbReference type="InterPro" id="IPR036890">
    <property type="entry name" value="HATPase_C_sf"/>
</dbReference>
<evidence type="ECO:0000256" key="1">
    <source>
        <dbReference type="ARBA" id="ARBA00022527"/>
    </source>
</evidence>
<dbReference type="InterPro" id="IPR047718">
    <property type="entry name" value="RsbA-like_anti_sig"/>
</dbReference>
<feature type="domain" description="MEDS" evidence="3">
    <location>
        <begin position="15"/>
        <end position="157"/>
    </location>
</feature>
<dbReference type="PANTHER" id="PTHR35526:SF3">
    <property type="entry name" value="ANTI-SIGMA-F FACTOR RSBW"/>
    <property type="match status" value="1"/>
</dbReference>
<name>A0A8J3KYV6_9ACTN</name>